<evidence type="ECO:0000313" key="1">
    <source>
        <dbReference type="EMBL" id="KKN51464.1"/>
    </source>
</evidence>
<dbReference type="EMBL" id="LAZR01001063">
    <property type="protein sequence ID" value="KKN51464.1"/>
    <property type="molecule type" value="Genomic_DNA"/>
</dbReference>
<organism evidence="1">
    <name type="scientific">marine sediment metagenome</name>
    <dbReference type="NCBI Taxonomy" id="412755"/>
    <lineage>
        <taxon>unclassified sequences</taxon>
        <taxon>metagenomes</taxon>
        <taxon>ecological metagenomes</taxon>
    </lineage>
</organism>
<gene>
    <name evidence="1" type="ORF">LCGC14_0622800</name>
</gene>
<name>A0A0F9R9F2_9ZZZZ</name>
<proteinExistence type="predicted"/>
<comment type="caution">
    <text evidence="1">The sequence shown here is derived from an EMBL/GenBank/DDBJ whole genome shotgun (WGS) entry which is preliminary data.</text>
</comment>
<dbReference type="AlphaFoldDB" id="A0A0F9R9F2"/>
<reference evidence="1" key="1">
    <citation type="journal article" date="2015" name="Nature">
        <title>Complex archaea that bridge the gap between prokaryotes and eukaryotes.</title>
        <authorList>
            <person name="Spang A."/>
            <person name="Saw J.H."/>
            <person name="Jorgensen S.L."/>
            <person name="Zaremba-Niedzwiedzka K."/>
            <person name="Martijn J."/>
            <person name="Lind A.E."/>
            <person name="van Eijk R."/>
            <person name="Schleper C."/>
            <person name="Guy L."/>
            <person name="Ettema T.J."/>
        </authorList>
    </citation>
    <scope>NUCLEOTIDE SEQUENCE</scope>
</reference>
<sequence>MKKLKFEEISDGDWIYWIEYDKDDTDYFVSVVKKIDRKKSELLEEWWRIKNTLKKFDNIADYKNNDIFKNEDLKGYDIIRKMTEKEIKDFKVKLTVINL</sequence>
<protein>
    <submittedName>
        <fullName evidence="1">Uncharacterized protein</fullName>
    </submittedName>
</protein>
<accession>A0A0F9R9F2</accession>